<protein>
    <submittedName>
        <fullName evidence="1">Uncharacterized protein</fullName>
    </submittedName>
</protein>
<dbReference type="PROSITE" id="PS51257">
    <property type="entry name" value="PROKAR_LIPOPROTEIN"/>
    <property type="match status" value="1"/>
</dbReference>
<dbReference type="AlphaFoldDB" id="A0A857IL80"/>
<evidence type="ECO:0000313" key="1">
    <source>
        <dbReference type="EMBL" id="QHI13970.1"/>
    </source>
</evidence>
<sequence length="229" mass="26181">MKIDFRYKSIIIFLMITSLSGCKAPTEIYETLFKSTIRIINKTINHFSYSTSEATEDTSLPFSLTADDHYEKIEATNGMDAYYIVTKANGVIEHYSLDGELQWSNIEGEAENSLESPNHNLDNILNFFSQPDESMEVRTEIKPMTTEWKGQVNYTELHYLIISSLSEQPIEIQNVLINRGYCKGSWSAGSKSTLPHYSASTKIHLHGCKIQDIRETQITTAIDTYFFEF</sequence>
<accession>A0A857IL80</accession>
<proteinExistence type="predicted"/>
<dbReference type="RefSeq" id="WP_005091230.1">
    <property type="nucleotide sequence ID" value="NZ_CP031972.1"/>
</dbReference>
<dbReference type="EMBL" id="CP031976">
    <property type="protein sequence ID" value="QHI13970.1"/>
    <property type="molecule type" value="Genomic_DNA"/>
</dbReference>
<evidence type="ECO:0000313" key="2">
    <source>
        <dbReference type="Proteomes" id="UP000463868"/>
    </source>
</evidence>
<name>A0A857IL80_ACIHA</name>
<reference evidence="1 2" key="1">
    <citation type="submission" date="2018-08" db="EMBL/GenBank/DDBJ databases">
        <title>Analysis of the genomic diversity of Mexican Acinetobacter haemolyticus clinical isolates.</title>
        <authorList>
            <person name="Castro-Jaimes S."/>
            <person name="Cevallos M.A."/>
        </authorList>
    </citation>
    <scope>NUCLEOTIDE SEQUENCE [LARGE SCALE GENOMIC DNA]</scope>
    <source>
        <strain evidence="1 2">AN43</strain>
    </source>
</reference>
<dbReference type="Proteomes" id="UP000463868">
    <property type="component" value="Chromosome"/>
</dbReference>
<gene>
    <name evidence="1" type="ORF">AhaeAN43_11615</name>
</gene>
<organism evidence="1 2">
    <name type="scientific">Acinetobacter haemolyticus</name>
    <dbReference type="NCBI Taxonomy" id="29430"/>
    <lineage>
        <taxon>Bacteria</taxon>
        <taxon>Pseudomonadati</taxon>
        <taxon>Pseudomonadota</taxon>
        <taxon>Gammaproteobacteria</taxon>
        <taxon>Moraxellales</taxon>
        <taxon>Moraxellaceae</taxon>
        <taxon>Acinetobacter</taxon>
    </lineage>
</organism>